<dbReference type="PANTHER" id="PTHR43441">
    <property type="entry name" value="RIBOSOMAL-PROTEIN-SERINE ACETYLTRANSFERASE"/>
    <property type="match status" value="1"/>
</dbReference>
<dbReference type="GO" id="GO:1990189">
    <property type="term" value="F:protein N-terminal-serine acetyltransferase activity"/>
    <property type="evidence" value="ECO:0007669"/>
    <property type="project" value="TreeGrafter"/>
</dbReference>
<dbReference type="PANTHER" id="PTHR43441:SF2">
    <property type="entry name" value="FAMILY ACETYLTRANSFERASE, PUTATIVE (AFU_ORTHOLOGUE AFUA_7G00850)-RELATED"/>
    <property type="match status" value="1"/>
</dbReference>
<sequence>MKNFNKTQENEYGQLIGAEVLNPLPTHFLAENLTAENVSLRLLDPSDIDQEQLKQIWKAVSQEPDRRCWTYLPYSGFESESELQIALESSFGFKGAIHYLILVNGQAVGWIGLLNLRPKDHVVEIGNVYFSHRMKQSTASTETIYLLLKACFEQGFRRVEWKCDDLNEPSKRAAKRFGFTFEGTFRQDRINKGRNRNTTWFSILDEEWKSLDKAYSAWLKSDNFDVDGQQKIRLGDFIQLYK</sequence>
<evidence type="ECO:0000313" key="3">
    <source>
        <dbReference type="Proteomes" id="UP000245974"/>
    </source>
</evidence>
<dbReference type="InterPro" id="IPR016181">
    <property type="entry name" value="Acyl_CoA_acyltransferase"/>
</dbReference>
<gene>
    <name evidence="2" type="ORF">KPC_2749</name>
</gene>
<dbReference type="InParanoid" id="A0A2U3N1M4"/>
<reference evidence="3" key="1">
    <citation type="submission" date="2018-03" db="EMBL/GenBank/DDBJ databases">
        <authorList>
            <person name="Blom J."/>
        </authorList>
    </citation>
    <scope>NUCLEOTIDE SEQUENCE [LARGE SCALE GENOMIC DNA]</scope>
    <source>
        <strain evidence="3">KPC-SM-21</strain>
    </source>
</reference>
<keyword evidence="2" id="KW-0808">Transferase</keyword>
<evidence type="ECO:0000313" key="2">
    <source>
        <dbReference type="EMBL" id="SPL71571.1"/>
    </source>
</evidence>
<dbReference type="InterPro" id="IPR051908">
    <property type="entry name" value="Ribosomal_N-acetyltransferase"/>
</dbReference>
<keyword evidence="3" id="KW-1185">Reference proteome</keyword>
<dbReference type="Proteomes" id="UP000245974">
    <property type="component" value="Unassembled WGS sequence"/>
</dbReference>
<dbReference type="Pfam" id="PF13302">
    <property type="entry name" value="Acetyltransf_3"/>
    <property type="match status" value="1"/>
</dbReference>
<organism evidence="2 3">
    <name type="scientific">Acinetobacter stercoris</name>
    <dbReference type="NCBI Taxonomy" id="2126983"/>
    <lineage>
        <taxon>Bacteria</taxon>
        <taxon>Pseudomonadati</taxon>
        <taxon>Pseudomonadota</taxon>
        <taxon>Gammaproteobacteria</taxon>
        <taxon>Moraxellales</taxon>
        <taxon>Moraxellaceae</taxon>
        <taxon>Acinetobacter</taxon>
    </lineage>
</organism>
<name>A0A2U3N1M4_9GAMM</name>
<dbReference type="RefSeq" id="WP_121974989.1">
    <property type="nucleotide sequence ID" value="NZ_OOGT01000149.1"/>
</dbReference>
<dbReference type="Gene3D" id="3.40.630.30">
    <property type="match status" value="1"/>
</dbReference>
<protein>
    <submittedName>
        <fullName evidence="2">Acetyltransferase (GNAT) family protein</fullName>
    </submittedName>
</protein>
<dbReference type="AlphaFoldDB" id="A0A2U3N1M4"/>
<feature type="domain" description="N-acetyltransferase" evidence="1">
    <location>
        <begin position="38"/>
        <end position="206"/>
    </location>
</feature>
<dbReference type="SUPFAM" id="SSF55729">
    <property type="entry name" value="Acyl-CoA N-acyltransferases (Nat)"/>
    <property type="match status" value="1"/>
</dbReference>
<evidence type="ECO:0000259" key="1">
    <source>
        <dbReference type="PROSITE" id="PS51186"/>
    </source>
</evidence>
<accession>A0A2U3N1M4</accession>
<dbReference type="InterPro" id="IPR000182">
    <property type="entry name" value="GNAT_dom"/>
</dbReference>
<proteinExistence type="predicted"/>
<dbReference type="OrthoDB" id="5295305at2"/>
<dbReference type="EMBL" id="OOGT01000149">
    <property type="protein sequence ID" value="SPL71571.1"/>
    <property type="molecule type" value="Genomic_DNA"/>
</dbReference>
<dbReference type="GO" id="GO:0008999">
    <property type="term" value="F:protein-N-terminal-alanine acetyltransferase activity"/>
    <property type="evidence" value="ECO:0007669"/>
    <property type="project" value="TreeGrafter"/>
</dbReference>
<dbReference type="PROSITE" id="PS51186">
    <property type="entry name" value="GNAT"/>
    <property type="match status" value="1"/>
</dbReference>